<comment type="caution">
    <text evidence="1">The sequence shown here is derived from an EMBL/GenBank/DDBJ whole genome shotgun (WGS) entry which is preliminary data.</text>
</comment>
<accession>A0A7J8N1R5</accession>
<evidence type="ECO:0000313" key="2">
    <source>
        <dbReference type="Proteomes" id="UP000593572"/>
    </source>
</evidence>
<dbReference type="AlphaFoldDB" id="A0A7J8N1R5"/>
<dbReference type="EMBL" id="JABEZX010000011">
    <property type="protein sequence ID" value="MBA0570834.1"/>
    <property type="molecule type" value="Genomic_DNA"/>
</dbReference>
<dbReference type="Proteomes" id="UP000593572">
    <property type="component" value="Unassembled WGS sequence"/>
</dbReference>
<gene>
    <name evidence="1" type="ORF">Golob_004440</name>
</gene>
<evidence type="ECO:0000313" key="1">
    <source>
        <dbReference type="EMBL" id="MBA0570834.1"/>
    </source>
</evidence>
<organism evidence="1 2">
    <name type="scientific">Gossypium lobatum</name>
    <dbReference type="NCBI Taxonomy" id="34289"/>
    <lineage>
        <taxon>Eukaryota</taxon>
        <taxon>Viridiplantae</taxon>
        <taxon>Streptophyta</taxon>
        <taxon>Embryophyta</taxon>
        <taxon>Tracheophyta</taxon>
        <taxon>Spermatophyta</taxon>
        <taxon>Magnoliopsida</taxon>
        <taxon>eudicotyledons</taxon>
        <taxon>Gunneridae</taxon>
        <taxon>Pentapetalae</taxon>
        <taxon>rosids</taxon>
        <taxon>malvids</taxon>
        <taxon>Malvales</taxon>
        <taxon>Malvaceae</taxon>
        <taxon>Malvoideae</taxon>
        <taxon>Gossypium</taxon>
    </lineage>
</organism>
<name>A0A7J8N1R5_9ROSI</name>
<proteinExistence type="predicted"/>
<protein>
    <submittedName>
        <fullName evidence="1">Uncharacterized protein</fullName>
    </submittedName>
</protein>
<keyword evidence="2" id="KW-1185">Reference proteome</keyword>
<reference evidence="1 2" key="1">
    <citation type="journal article" date="2019" name="Genome Biol. Evol.">
        <title>Insights into the evolution of the New World diploid cottons (Gossypium, subgenus Houzingenia) based on genome sequencing.</title>
        <authorList>
            <person name="Grover C.E."/>
            <person name="Arick M.A. 2nd"/>
            <person name="Thrash A."/>
            <person name="Conover J.L."/>
            <person name="Sanders W.S."/>
            <person name="Peterson D.G."/>
            <person name="Frelichowski J.E."/>
            <person name="Scheffler J.A."/>
            <person name="Scheffler B.E."/>
            <person name="Wendel J.F."/>
        </authorList>
    </citation>
    <scope>NUCLEOTIDE SEQUENCE [LARGE SCALE GENOMIC DNA]</scope>
    <source>
        <strain evidence="1">157</strain>
        <tissue evidence="1">Leaf</tissue>
    </source>
</reference>
<sequence length="36" mass="4032">MAREGLSRGEDGYWVKDAPTLVKVVAVEDYCLHEPP</sequence>